<proteinExistence type="predicted"/>
<dbReference type="AlphaFoldDB" id="A0A1N7G972"/>
<dbReference type="RefSeq" id="WP_078310480.1">
    <property type="nucleotide sequence ID" value="NZ_FTNU01000026.1"/>
</dbReference>
<dbReference type="InterPro" id="IPR002611">
    <property type="entry name" value="IstB_ATP-bd"/>
</dbReference>
<organism evidence="2 3">
    <name type="scientific">Moraxella cuniculi DSM 21768</name>
    <dbReference type="NCBI Taxonomy" id="1122245"/>
    <lineage>
        <taxon>Bacteria</taxon>
        <taxon>Pseudomonadati</taxon>
        <taxon>Pseudomonadota</taxon>
        <taxon>Gammaproteobacteria</taxon>
        <taxon>Moraxellales</taxon>
        <taxon>Moraxellaceae</taxon>
        <taxon>Moraxella</taxon>
    </lineage>
</organism>
<name>A0A1N7G972_9GAMM</name>
<dbReference type="STRING" id="34061.B0189_11050"/>
<dbReference type="EMBL" id="FTNU01000026">
    <property type="protein sequence ID" value="SIS09098.1"/>
    <property type="molecule type" value="Genomic_DNA"/>
</dbReference>
<dbReference type="InterPro" id="IPR027417">
    <property type="entry name" value="P-loop_NTPase"/>
</dbReference>
<evidence type="ECO:0000313" key="3">
    <source>
        <dbReference type="Proteomes" id="UP000187495"/>
    </source>
</evidence>
<gene>
    <name evidence="2" type="ORF">SAMN02745664_1268</name>
</gene>
<dbReference type="GO" id="GO:0005524">
    <property type="term" value="F:ATP binding"/>
    <property type="evidence" value="ECO:0007669"/>
    <property type="project" value="InterPro"/>
</dbReference>
<reference evidence="3" key="1">
    <citation type="submission" date="2017-01" db="EMBL/GenBank/DDBJ databases">
        <authorList>
            <person name="Varghese N."/>
            <person name="Submissions S."/>
        </authorList>
    </citation>
    <scope>NUCLEOTIDE SEQUENCE [LARGE SCALE GENOMIC DNA]</scope>
    <source>
        <strain evidence="3">DSM 21768</strain>
    </source>
</reference>
<evidence type="ECO:0000259" key="1">
    <source>
        <dbReference type="Pfam" id="PF01695"/>
    </source>
</evidence>
<dbReference type="Proteomes" id="UP000187495">
    <property type="component" value="Unassembled WGS sequence"/>
</dbReference>
<accession>A0A1N7G972</accession>
<dbReference type="Gene3D" id="3.40.50.300">
    <property type="entry name" value="P-loop containing nucleotide triphosphate hydrolases"/>
    <property type="match status" value="1"/>
</dbReference>
<feature type="domain" description="IstB-like ATP-binding" evidence="1">
    <location>
        <begin position="13"/>
        <end position="105"/>
    </location>
</feature>
<protein>
    <submittedName>
        <fullName evidence="2">IstB-like ATP binding protein</fullName>
    </submittedName>
</protein>
<keyword evidence="3" id="KW-1185">Reference proteome</keyword>
<sequence length="111" mass="12084">MKSMVGTIITSINGSIAKVKQKYCKVDLLIIDNFGIGELLPQICPVLLDIIDKQSSVGGLLITSQYPVAAWHGLFPEATIADAVLDRIIHRAYPLALAGESMRKKLVHTIN</sequence>
<evidence type="ECO:0000313" key="2">
    <source>
        <dbReference type="EMBL" id="SIS09098.1"/>
    </source>
</evidence>
<dbReference type="Pfam" id="PF01695">
    <property type="entry name" value="IstB_IS21"/>
    <property type="match status" value="1"/>
</dbReference>